<evidence type="ECO:0008006" key="3">
    <source>
        <dbReference type="Google" id="ProtNLM"/>
    </source>
</evidence>
<dbReference type="STRING" id="1850252.LPB136_06980"/>
<dbReference type="RefSeq" id="WP_072555434.1">
    <property type="nucleotide sequence ID" value="NZ_CP018155.1"/>
</dbReference>
<dbReference type="AlphaFoldDB" id="A0A1L3JJ22"/>
<evidence type="ECO:0000313" key="1">
    <source>
        <dbReference type="EMBL" id="APG65107.1"/>
    </source>
</evidence>
<dbReference type="KEGG" id="ten:LPB136_06980"/>
<proteinExistence type="predicted"/>
<evidence type="ECO:0000313" key="2">
    <source>
        <dbReference type="Proteomes" id="UP000181898"/>
    </source>
</evidence>
<accession>A0A1L3JJ22</accession>
<dbReference type="OrthoDB" id="892749at2"/>
<keyword evidence="2" id="KW-1185">Reference proteome</keyword>
<reference evidence="1 2" key="1">
    <citation type="submission" date="2016-11" db="EMBL/GenBank/DDBJ databases">
        <title>Tenacibaculum sp. LPB0136, isolated from marine environment.</title>
        <authorList>
            <person name="Kim E."/>
            <person name="Yi H."/>
        </authorList>
    </citation>
    <scope>NUCLEOTIDE SEQUENCE [LARGE SCALE GENOMIC DNA]</scope>
    <source>
        <strain evidence="1 2">LPB0136</strain>
    </source>
</reference>
<dbReference type="Proteomes" id="UP000181898">
    <property type="component" value="Chromosome"/>
</dbReference>
<dbReference type="PROSITE" id="PS51257">
    <property type="entry name" value="PROKAR_LIPOPROTEIN"/>
    <property type="match status" value="1"/>
</dbReference>
<name>A0A1L3JJ22_9FLAO</name>
<dbReference type="EMBL" id="CP018155">
    <property type="protein sequence ID" value="APG65107.1"/>
    <property type="molecule type" value="Genomic_DNA"/>
</dbReference>
<organism evidence="1 2">
    <name type="scientific">Tenacibaculum todarodis</name>
    <dbReference type="NCBI Taxonomy" id="1850252"/>
    <lineage>
        <taxon>Bacteria</taxon>
        <taxon>Pseudomonadati</taxon>
        <taxon>Bacteroidota</taxon>
        <taxon>Flavobacteriia</taxon>
        <taxon>Flavobacteriales</taxon>
        <taxon>Flavobacteriaceae</taxon>
        <taxon>Tenacibaculum</taxon>
    </lineage>
</organism>
<sequence length="197" mass="23394">MTFKNISLILLFFSFLFFGCNFKKEEEKKHKSILIEKVLDTIKTKQNIIIEDCIFDQETQNDDFLKGIVELKNYSWDKKTKTATINISKNEVLEIYRGGCDHFALNAKFIVPKSITFKQNKDYILSRILWASKLIFNESDFKIIEESILQNKFSIDNSIPEDIHLNFLNNDVYNNYTFFYNSSNKKYNTFSIQYYLD</sequence>
<protein>
    <recommendedName>
        <fullName evidence="3">Lipoprotein</fullName>
    </recommendedName>
</protein>
<gene>
    <name evidence="1" type="ORF">LPB136_06980</name>
</gene>